<evidence type="ECO:0000313" key="8">
    <source>
        <dbReference type="RefSeq" id="XP_008284002.1"/>
    </source>
</evidence>
<dbReference type="InterPro" id="IPR001811">
    <property type="entry name" value="Chemokine_IL8-like_dom"/>
</dbReference>
<proteinExistence type="inferred from homology"/>
<gene>
    <name evidence="8" type="primary">LOC103360119</name>
</gene>
<dbReference type="InterPro" id="IPR036048">
    <property type="entry name" value="Interleukin_8-like_sf"/>
</dbReference>
<feature type="signal peptide" evidence="4">
    <location>
        <begin position="1"/>
        <end position="22"/>
    </location>
</feature>
<evidence type="ECO:0000256" key="4">
    <source>
        <dbReference type="RuleBase" id="RU361150"/>
    </source>
</evidence>
<comment type="subcellular location">
    <subcellularLocation>
        <location evidence="4">Secreted</location>
    </subcellularLocation>
</comment>
<dbReference type="Gene3D" id="2.40.50.40">
    <property type="match status" value="1"/>
</dbReference>
<dbReference type="FunFam" id="2.40.50.40:FF:000002">
    <property type="entry name" value="C-C motif chemokine"/>
    <property type="match status" value="1"/>
</dbReference>
<feature type="chain" id="PRO_5044515702" description="C-C motif chemokine" evidence="4">
    <location>
        <begin position="23"/>
        <end position="94"/>
    </location>
</feature>
<dbReference type="OrthoDB" id="9447832at2759"/>
<keyword evidence="3" id="KW-1015">Disulfide bond</keyword>
<dbReference type="SUPFAM" id="SSF54117">
    <property type="entry name" value="Interleukin 8-like chemokines"/>
    <property type="match status" value="1"/>
</dbReference>
<comment type="similarity">
    <text evidence="1 4">Belongs to the intercrine beta (chemokine CC) family.</text>
</comment>
<feature type="domain" description="Chemokine interleukin-8-like" evidence="5">
    <location>
        <begin position="30"/>
        <end position="89"/>
    </location>
</feature>
<dbReference type="InterPro" id="IPR039809">
    <property type="entry name" value="Chemokine_b/g/d"/>
</dbReference>
<dbReference type="CDD" id="cd00272">
    <property type="entry name" value="Chemokine_CC"/>
    <property type="match status" value="1"/>
</dbReference>
<dbReference type="GO" id="GO:0006955">
    <property type="term" value="P:immune response"/>
    <property type="evidence" value="ECO:0007669"/>
    <property type="project" value="InterPro"/>
</dbReference>
<name>A0A3B4ZWZ5_9TELE</name>
<keyword evidence="4" id="KW-0145">Chemotaxis</keyword>
<dbReference type="STRING" id="144197.ENSSPAP00000012815"/>
<reference evidence="8" key="2">
    <citation type="submission" date="2025-04" db="UniProtKB">
        <authorList>
            <consortium name="RefSeq"/>
        </authorList>
    </citation>
    <scope>IDENTIFICATION</scope>
</reference>
<protein>
    <recommendedName>
        <fullName evidence="4">C-C motif chemokine</fullName>
    </recommendedName>
</protein>
<accession>A0A3B4ZWZ5</accession>
<dbReference type="GO" id="GO:0005615">
    <property type="term" value="C:extracellular space"/>
    <property type="evidence" value="ECO:0007669"/>
    <property type="project" value="UniProtKB-KW"/>
</dbReference>
<dbReference type="Ensembl" id="ENSSPAT00000013031.1">
    <property type="protein sequence ID" value="ENSSPAP00000012815.1"/>
    <property type="gene ID" value="ENSSPAG00000009718.1"/>
</dbReference>
<dbReference type="Proteomes" id="UP000694891">
    <property type="component" value="Unplaced"/>
</dbReference>
<dbReference type="GeneID" id="103360119"/>
<evidence type="ECO:0000313" key="7">
    <source>
        <dbReference type="Proteomes" id="UP000694891"/>
    </source>
</evidence>
<keyword evidence="7" id="KW-1185">Reference proteome</keyword>
<reference evidence="6" key="1">
    <citation type="submission" date="2023-09" db="UniProtKB">
        <authorList>
            <consortium name="Ensembl"/>
        </authorList>
    </citation>
    <scope>IDENTIFICATION</scope>
</reference>
<dbReference type="GO" id="GO:0008009">
    <property type="term" value="F:chemokine activity"/>
    <property type="evidence" value="ECO:0007669"/>
    <property type="project" value="InterPro"/>
</dbReference>
<dbReference type="SMART" id="SM00199">
    <property type="entry name" value="SCY"/>
    <property type="match status" value="1"/>
</dbReference>
<evidence type="ECO:0000256" key="3">
    <source>
        <dbReference type="ARBA" id="ARBA00023157"/>
    </source>
</evidence>
<keyword evidence="4" id="KW-0964">Secreted</keyword>
<dbReference type="PROSITE" id="PS00472">
    <property type="entry name" value="SMALL_CYTOKINES_CC"/>
    <property type="match status" value="1"/>
</dbReference>
<dbReference type="RefSeq" id="XP_008284002.1">
    <property type="nucleotide sequence ID" value="XM_008285780.1"/>
</dbReference>
<evidence type="ECO:0000256" key="1">
    <source>
        <dbReference type="ARBA" id="ARBA00010868"/>
    </source>
</evidence>
<dbReference type="AlphaFoldDB" id="A0A3B4ZWZ5"/>
<evidence type="ECO:0000256" key="2">
    <source>
        <dbReference type="ARBA" id="ARBA00022514"/>
    </source>
</evidence>
<dbReference type="InterPro" id="IPR000827">
    <property type="entry name" value="Chemokine_CC_CS"/>
</dbReference>
<dbReference type="Pfam" id="PF00048">
    <property type="entry name" value="IL8"/>
    <property type="match status" value="1"/>
</dbReference>
<keyword evidence="2 4" id="KW-0202">Cytokine</keyword>
<dbReference type="GeneTree" id="ENSGT00940000171869"/>
<keyword evidence="4" id="KW-0732">Signal</keyword>
<dbReference type="PANTHER" id="PTHR12015">
    <property type="entry name" value="SMALL INDUCIBLE CYTOKINE A"/>
    <property type="match status" value="1"/>
</dbReference>
<evidence type="ECO:0000259" key="5">
    <source>
        <dbReference type="SMART" id="SM00199"/>
    </source>
</evidence>
<sequence length="94" mass="10664">MRTTYILLFCILGAAMLSTVTCHRNATLGPDDCCFTYYPGRLKKNLINTYYMTGHRCIKPAVIFITKKSSRRICVDPSLSWVTDIMADLDVTSF</sequence>
<evidence type="ECO:0000313" key="6">
    <source>
        <dbReference type="Ensembl" id="ENSSPAP00000012815.1"/>
    </source>
</evidence>
<organism evidence="6">
    <name type="scientific">Stegastes partitus</name>
    <name type="common">bicolor damselfish</name>
    <dbReference type="NCBI Taxonomy" id="144197"/>
    <lineage>
        <taxon>Eukaryota</taxon>
        <taxon>Metazoa</taxon>
        <taxon>Chordata</taxon>
        <taxon>Craniata</taxon>
        <taxon>Vertebrata</taxon>
        <taxon>Euteleostomi</taxon>
        <taxon>Actinopterygii</taxon>
        <taxon>Neopterygii</taxon>
        <taxon>Teleostei</taxon>
        <taxon>Neoteleostei</taxon>
        <taxon>Acanthomorphata</taxon>
        <taxon>Ovalentaria</taxon>
        <taxon>Pomacentridae</taxon>
        <taxon>Stegastes</taxon>
    </lineage>
</organism>